<comment type="similarity">
    <text evidence="6">Belongs to the globin family.</text>
</comment>
<evidence type="ECO:0000256" key="1">
    <source>
        <dbReference type="ARBA" id="ARBA00022448"/>
    </source>
</evidence>
<protein>
    <recommendedName>
        <fullName evidence="7">Globin domain-containing protein</fullName>
    </recommendedName>
</protein>
<dbReference type="AlphaFoldDB" id="A0A1D1W7H5"/>
<feature type="domain" description="Globin" evidence="7">
    <location>
        <begin position="29"/>
        <end position="177"/>
    </location>
</feature>
<dbReference type="InterPro" id="IPR044399">
    <property type="entry name" value="Mb-like_M"/>
</dbReference>
<evidence type="ECO:0000256" key="3">
    <source>
        <dbReference type="ARBA" id="ARBA00022621"/>
    </source>
</evidence>
<dbReference type="Pfam" id="PF00042">
    <property type="entry name" value="Globin"/>
    <property type="match status" value="1"/>
</dbReference>
<accession>A0A1D1W7H5</accession>
<dbReference type="PANTHER" id="PTHR47217:SF1">
    <property type="entry name" value="GLOBIN-LIKE PROTEIN"/>
    <property type="match status" value="1"/>
</dbReference>
<comment type="caution">
    <text evidence="8">The sequence shown here is derived from an EMBL/GenBank/DDBJ whole genome shotgun (WGS) entry which is preliminary data.</text>
</comment>
<organism evidence="8 9">
    <name type="scientific">Ramazzottius varieornatus</name>
    <name type="common">Water bear</name>
    <name type="synonym">Tardigrade</name>
    <dbReference type="NCBI Taxonomy" id="947166"/>
    <lineage>
        <taxon>Eukaryota</taxon>
        <taxon>Metazoa</taxon>
        <taxon>Ecdysozoa</taxon>
        <taxon>Tardigrada</taxon>
        <taxon>Eutardigrada</taxon>
        <taxon>Parachela</taxon>
        <taxon>Hypsibioidea</taxon>
        <taxon>Ramazzottiidae</taxon>
        <taxon>Ramazzottius</taxon>
    </lineage>
</organism>
<dbReference type="SUPFAM" id="SSF46458">
    <property type="entry name" value="Globin-like"/>
    <property type="match status" value="1"/>
</dbReference>
<dbReference type="GO" id="GO:0019825">
    <property type="term" value="F:oxygen binding"/>
    <property type="evidence" value="ECO:0007669"/>
    <property type="project" value="InterPro"/>
</dbReference>
<dbReference type="PANTHER" id="PTHR47217">
    <property type="entry name" value="GLOBIN-LIKE PROTEIN"/>
    <property type="match status" value="1"/>
</dbReference>
<dbReference type="CDD" id="cd01040">
    <property type="entry name" value="Mb-like"/>
    <property type="match status" value="1"/>
</dbReference>
<dbReference type="Proteomes" id="UP000186922">
    <property type="component" value="Unassembled WGS sequence"/>
</dbReference>
<evidence type="ECO:0000256" key="6">
    <source>
        <dbReference type="RuleBase" id="RU000356"/>
    </source>
</evidence>
<dbReference type="OrthoDB" id="436496at2759"/>
<name>A0A1D1W7H5_RAMVA</name>
<dbReference type="InterPro" id="IPR012292">
    <property type="entry name" value="Globin/Proto"/>
</dbReference>
<keyword evidence="4" id="KW-0479">Metal-binding</keyword>
<dbReference type="PROSITE" id="PS01033">
    <property type="entry name" value="GLOBIN"/>
    <property type="match status" value="1"/>
</dbReference>
<sequence>MDYGRLKADVDVLEKAENPAMQQVDPTTGLAVKERMLVQRTWKELMQLGRSNVGIELFHQYFTKYPQYVQHFKAFREVPSEKLKAHPRLKAHATTVVNAMDVIIDSLDDTETAVAVLDKTGRDHDRRGLSTSAFADLQTTLMMLLGMFLKDSWTPAVEQAWDKALTVVMNTVMNSMNAAEQARTSKMPHGEQVAI</sequence>
<reference evidence="8 9" key="1">
    <citation type="journal article" date="2016" name="Nat. Commun.">
        <title>Extremotolerant tardigrade genome and improved radiotolerance of human cultured cells by tardigrade-unique protein.</title>
        <authorList>
            <person name="Hashimoto T."/>
            <person name="Horikawa D.D."/>
            <person name="Saito Y."/>
            <person name="Kuwahara H."/>
            <person name="Kozuka-Hata H."/>
            <person name="Shin-I T."/>
            <person name="Minakuchi Y."/>
            <person name="Ohishi K."/>
            <person name="Motoyama A."/>
            <person name="Aizu T."/>
            <person name="Enomoto A."/>
            <person name="Kondo K."/>
            <person name="Tanaka S."/>
            <person name="Hara Y."/>
            <person name="Koshikawa S."/>
            <person name="Sagara H."/>
            <person name="Miura T."/>
            <person name="Yokobori S."/>
            <person name="Miyagawa K."/>
            <person name="Suzuki Y."/>
            <person name="Kubo T."/>
            <person name="Oyama M."/>
            <person name="Kohara Y."/>
            <person name="Fujiyama A."/>
            <person name="Arakawa K."/>
            <person name="Katayama T."/>
            <person name="Toyoda A."/>
            <person name="Kunieda T."/>
        </authorList>
    </citation>
    <scope>NUCLEOTIDE SEQUENCE [LARGE SCALE GENOMIC DNA]</scope>
    <source>
        <strain evidence="8 9">YOKOZUNA-1</strain>
    </source>
</reference>
<evidence type="ECO:0000313" key="9">
    <source>
        <dbReference type="Proteomes" id="UP000186922"/>
    </source>
</evidence>
<dbReference type="GO" id="GO:0046872">
    <property type="term" value="F:metal ion binding"/>
    <property type="evidence" value="ECO:0007669"/>
    <property type="project" value="UniProtKB-KW"/>
</dbReference>
<keyword evidence="5" id="KW-0408">Iron</keyword>
<dbReference type="GO" id="GO:0005344">
    <property type="term" value="F:oxygen carrier activity"/>
    <property type="evidence" value="ECO:0007669"/>
    <property type="project" value="UniProtKB-KW"/>
</dbReference>
<keyword evidence="9" id="KW-1185">Reference proteome</keyword>
<dbReference type="EMBL" id="BDGG01000017">
    <property type="protein sequence ID" value="GAV08188.1"/>
    <property type="molecule type" value="Genomic_DNA"/>
</dbReference>
<dbReference type="InterPro" id="IPR009050">
    <property type="entry name" value="Globin-like_sf"/>
</dbReference>
<gene>
    <name evidence="8" type="primary">RvY_17919</name>
    <name evidence="8" type="synonym">RvY_17919.1</name>
    <name evidence="8" type="ORF">RvY_17919-1</name>
</gene>
<evidence type="ECO:0000259" key="7">
    <source>
        <dbReference type="PROSITE" id="PS01033"/>
    </source>
</evidence>
<dbReference type="STRING" id="947166.A0A1D1W7H5"/>
<proteinExistence type="inferred from homology"/>
<dbReference type="Gene3D" id="1.10.490.10">
    <property type="entry name" value="Globins"/>
    <property type="match status" value="1"/>
</dbReference>
<dbReference type="GO" id="GO:0020037">
    <property type="term" value="F:heme binding"/>
    <property type="evidence" value="ECO:0007669"/>
    <property type="project" value="InterPro"/>
</dbReference>
<keyword evidence="2 6" id="KW-0349">Heme</keyword>
<evidence type="ECO:0000256" key="5">
    <source>
        <dbReference type="ARBA" id="ARBA00023004"/>
    </source>
</evidence>
<evidence type="ECO:0000313" key="8">
    <source>
        <dbReference type="EMBL" id="GAV08188.1"/>
    </source>
</evidence>
<evidence type="ECO:0000256" key="2">
    <source>
        <dbReference type="ARBA" id="ARBA00022617"/>
    </source>
</evidence>
<keyword evidence="1 6" id="KW-0813">Transport</keyword>
<evidence type="ECO:0000256" key="4">
    <source>
        <dbReference type="ARBA" id="ARBA00022723"/>
    </source>
</evidence>
<dbReference type="InterPro" id="IPR000971">
    <property type="entry name" value="Globin"/>
</dbReference>
<keyword evidence="3 6" id="KW-0561">Oxygen transport</keyword>